<proteinExistence type="predicted"/>
<sequence>MTAEKHRSMANDALASISTWKQNWPIWEPDILRRTDNLTNPAKIHDLGSHLREVFFLTNTGRNQGSVSAGGAGWESLVTWYLNLVFTGTNAVAMRQSQGVVPKTLLDATTISYGNNQTNTESDVCVVLYPKDFAFPAEGRNFFDALDDEVTRRIGDLELGIIQCKTNWNDNAQIPMLWDMVYRATFGAGTNIHIGKNGYSVRNLRRFTYSFVTVPSQKEDRMPKKSSQMAVKRVNQLTGGNYWGLPTNSGVALSLSEIFDRNYGSAFDVNIRASIADAIKNRVGMFGAR</sequence>
<name>A0A238K6Q8_9RHOB</name>
<dbReference type="AlphaFoldDB" id="A0A238K6Q8"/>
<protein>
    <submittedName>
        <fullName evidence="1">Uncharacterized protein</fullName>
    </submittedName>
</protein>
<organism evidence="1 2">
    <name type="scientific">Octadecabacter ascidiaceicola</name>
    <dbReference type="NCBI Taxonomy" id="1655543"/>
    <lineage>
        <taxon>Bacteria</taxon>
        <taxon>Pseudomonadati</taxon>
        <taxon>Pseudomonadota</taxon>
        <taxon>Alphaproteobacteria</taxon>
        <taxon>Rhodobacterales</taxon>
        <taxon>Roseobacteraceae</taxon>
        <taxon>Octadecabacter</taxon>
    </lineage>
</organism>
<dbReference type="Proteomes" id="UP000203464">
    <property type="component" value="Unassembled WGS sequence"/>
</dbReference>
<evidence type="ECO:0000313" key="1">
    <source>
        <dbReference type="EMBL" id="SMX38147.1"/>
    </source>
</evidence>
<reference evidence="2" key="1">
    <citation type="submission" date="2017-05" db="EMBL/GenBank/DDBJ databases">
        <authorList>
            <person name="Rodrigo-Torres L."/>
            <person name="Arahal R. D."/>
            <person name="Lucena T."/>
        </authorList>
    </citation>
    <scope>NUCLEOTIDE SEQUENCE [LARGE SCALE GENOMIC DNA]</scope>
    <source>
        <strain evidence="2">CECT 8868</strain>
    </source>
</reference>
<evidence type="ECO:0000313" key="2">
    <source>
        <dbReference type="Proteomes" id="UP000203464"/>
    </source>
</evidence>
<keyword evidence="2" id="KW-1185">Reference proteome</keyword>
<accession>A0A238K6Q8</accession>
<gene>
    <name evidence="1" type="ORF">OCA8868_01704</name>
</gene>
<dbReference type="EMBL" id="FXYD01000002">
    <property type="protein sequence ID" value="SMX38147.1"/>
    <property type="molecule type" value="Genomic_DNA"/>
</dbReference>